<feature type="region of interest" description="Disordered" evidence="1">
    <location>
        <begin position="124"/>
        <end position="143"/>
    </location>
</feature>
<feature type="compositionally biased region" description="Polar residues" evidence="1">
    <location>
        <begin position="161"/>
        <end position="172"/>
    </location>
</feature>
<proteinExistence type="predicted"/>
<protein>
    <submittedName>
        <fullName evidence="2">Uncharacterized protein</fullName>
    </submittedName>
</protein>
<dbReference type="EMBL" id="JAULSV010000002">
    <property type="protein sequence ID" value="KAK0651847.1"/>
    <property type="molecule type" value="Genomic_DNA"/>
</dbReference>
<keyword evidence="3" id="KW-1185">Reference proteome</keyword>
<evidence type="ECO:0000313" key="3">
    <source>
        <dbReference type="Proteomes" id="UP001174936"/>
    </source>
</evidence>
<evidence type="ECO:0000256" key="1">
    <source>
        <dbReference type="SAM" id="MobiDB-lite"/>
    </source>
</evidence>
<name>A0AA40CV99_9PEZI</name>
<feature type="region of interest" description="Disordered" evidence="1">
    <location>
        <begin position="152"/>
        <end position="172"/>
    </location>
</feature>
<evidence type="ECO:0000313" key="2">
    <source>
        <dbReference type="EMBL" id="KAK0651847.1"/>
    </source>
</evidence>
<sequence>MSLQQQRQPSMRYPQAGNHLGLLANSRHRTNELSFRTTKRLHHRIHTWLGSPPTHDGSTVADGDDDDVIFVAQKRAPTAVPDVREERPKKRTKSWGGGRDEDVPEVVPATRIKSTRAYIDLCGDDESPQASAPPPPKRLKTHYHCPALPTTIRRTERGHEQTQTQPRSESLQTELQLEPLTRFLENLPPPLPQQPERQQALQTRTKQPTAKAAQATSTLPIDYFFTNLSVDVRNEIYRHLLVSHKPIPVNRLWSESSRGSTRRTRRGRGQQADDDTETFIIDARILAINKQAHDEGAQVLYSENTFLYKLRDPHILGGGSTSRNAIAAVWATSSHQKAQGIGGRGIINFVKYGHLFRHVAIELEHNRTEIKYDRLLVCALKSLVDRSSLPLNRGVNTQFAFPDGEIRLHTLSITISPLLEDRISSRRQSGDEEEELSWDGRYLSAVKYFSNGHDVIKTLRSINTNFLRVNLHVKTLRDEDDEDDEAENDEDNARRHLETTIDLRYHTTHLASQRDDGLVGDVLDDDLIQKARNGLGEAAEESLSSLRKRIEFACMAPDEAVAKGWWEDHADAELRRAAHRHRQTMLVEGERRVRQVRKAGSPRSLIITINRASDNGLRAHCSYRSEDQ</sequence>
<organism evidence="2 3">
    <name type="scientific">Cercophora newfieldiana</name>
    <dbReference type="NCBI Taxonomy" id="92897"/>
    <lineage>
        <taxon>Eukaryota</taxon>
        <taxon>Fungi</taxon>
        <taxon>Dikarya</taxon>
        <taxon>Ascomycota</taxon>
        <taxon>Pezizomycotina</taxon>
        <taxon>Sordariomycetes</taxon>
        <taxon>Sordariomycetidae</taxon>
        <taxon>Sordariales</taxon>
        <taxon>Lasiosphaeriaceae</taxon>
        <taxon>Cercophora</taxon>
    </lineage>
</organism>
<feature type="compositionally biased region" description="Low complexity" evidence="1">
    <location>
        <begin position="194"/>
        <end position="213"/>
    </location>
</feature>
<comment type="caution">
    <text evidence="2">The sequence shown here is derived from an EMBL/GenBank/DDBJ whole genome shotgun (WGS) entry which is preliminary data.</text>
</comment>
<reference evidence="2" key="1">
    <citation type="submission" date="2023-06" db="EMBL/GenBank/DDBJ databases">
        <title>Genome-scale phylogeny and comparative genomics of the fungal order Sordariales.</title>
        <authorList>
            <consortium name="Lawrence Berkeley National Laboratory"/>
            <person name="Hensen N."/>
            <person name="Bonometti L."/>
            <person name="Westerberg I."/>
            <person name="Brannstrom I.O."/>
            <person name="Guillou S."/>
            <person name="Cros-Aarteil S."/>
            <person name="Calhoun S."/>
            <person name="Haridas S."/>
            <person name="Kuo A."/>
            <person name="Mondo S."/>
            <person name="Pangilinan J."/>
            <person name="Riley R."/>
            <person name="Labutti K."/>
            <person name="Andreopoulos B."/>
            <person name="Lipzen A."/>
            <person name="Chen C."/>
            <person name="Yanf M."/>
            <person name="Daum C."/>
            <person name="Ng V."/>
            <person name="Clum A."/>
            <person name="Steindorff A."/>
            <person name="Ohm R."/>
            <person name="Martin F."/>
            <person name="Silar P."/>
            <person name="Natvig D."/>
            <person name="Lalanne C."/>
            <person name="Gautier V."/>
            <person name="Ament-Velasquez S.L."/>
            <person name="Kruys A."/>
            <person name="Hutchinson M.I."/>
            <person name="Powell A.J."/>
            <person name="Barry K."/>
            <person name="Miller A.N."/>
            <person name="Grigoriev I.V."/>
            <person name="Debuchy R."/>
            <person name="Gladieux P."/>
            <person name="Thoren M.H."/>
            <person name="Johannesson H."/>
        </authorList>
    </citation>
    <scope>NUCLEOTIDE SEQUENCE</scope>
    <source>
        <strain evidence="2">SMH2532-1</strain>
    </source>
</reference>
<accession>A0AA40CV99</accession>
<feature type="region of interest" description="Disordered" evidence="1">
    <location>
        <begin position="187"/>
        <end position="213"/>
    </location>
</feature>
<gene>
    <name evidence="2" type="ORF">B0T16DRAFT_489793</name>
</gene>
<dbReference type="AlphaFoldDB" id="A0AA40CV99"/>
<feature type="region of interest" description="Disordered" evidence="1">
    <location>
        <begin position="78"/>
        <end position="103"/>
    </location>
</feature>
<dbReference type="Proteomes" id="UP001174936">
    <property type="component" value="Unassembled WGS sequence"/>
</dbReference>